<dbReference type="GO" id="GO:0006508">
    <property type="term" value="P:proteolysis"/>
    <property type="evidence" value="ECO:0007669"/>
    <property type="project" value="InterPro"/>
</dbReference>
<dbReference type="STRING" id="1176165.GCA_001584405_00437"/>
<dbReference type="Pfam" id="PF00561">
    <property type="entry name" value="Abhydrolase_1"/>
    <property type="match status" value="1"/>
</dbReference>
<comment type="caution">
    <text evidence="4">The sequence shown here is derived from an EMBL/GenBank/DDBJ whole genome shotgun (WGS) entry which is preliminary data.</text>
</comment>
<dbReference type="GO" id="GO:0004177">
    <property type="term" value="F:aminopeptidase activity"/>
    <property type="evidence" value="ECO:0007669"/>
    <property type="project" value="UniProtKB-KW"/>
</dbReference>
<dbReference type="InterPro" id="IPR051601">
    <property type="entry name" value="Serine_prot/Carboxylest_S33"/>
</dbReference>
<sequence length="430" mass="46173">MLKCEDLRVEVPLDHFGDTPGTIEVYARIVGSGVAGGEGGGAGAGTAGGDKPYLLYLQGGPGVEAFRPTENSPTWLPEALKTHRVVMLDQRGTGLSSPIGWVDGRFVGTGGAQDPEAVAERMSFYRADAIVEDAEAVRRALGVERWAILGQSFGGFTSLRYLAEHPESLLSARITGGLARVPQPGADPDPAIAYARTWQIMREKSQKFFAQHPGAAEAMKKLHARAVTDGIALPDGTVAAEAHVRSLGLLLGASGGDQKLRFLLEHDVDSAALRHDLQASLPFSARNPLYAAFHETCWASGAKTDWAALRARPAEAADDPLWLSGEHVDPELFRTGPLAVWDDVAQALAERDWPVMWDVEKLRKADVPTAAAVYTHDAFVPREMSRETAGLLPKCEVWETDAYEHNGLAASDGEVLRRLNGLLEGMNAAG</sequence>
<evidence type="ECO:0000259" key="3">
    <source>
        <dbReference type="Pfam" id="PF00561"/>
    </source>
</evidence>
<keyword evidence="2" id="KW-0378">Hydrolase</keyword>
<evidence type="ECO:0000313" key="5">
    <source>
        <dbReference type="Proteomes" id="UP000242755"/>
    </source>
</evidence>
<organism evidence="4 5">
    <name type="scientific">Brevibacterium ravenspurgense</name>
    <dbReference type="NCBI Taxonomy" id="479117"/>
    <lineage>
        <taxon>Bacteria</taxon>
        <taxon>Bacillati</taxon>
        <taxon>Actinomycetota</taxon>
        <taxon>Actinomycetes</taxon>
        <taxon>Micrococcales</taxon>
        <taxon>Brevibacteriaceae</taxon>
        <taxon>Brevibacterium</taxon>
    </lineage>
</organism>
<evidence type="ECO:0000256" key="1">
    <source>
        <dbReference type="ARBA" id="ARBA00010088"/>
    </source>
</evidence>
<dbReference type="RefSeq" id="WP_101672404.1">
    <property type="nucleotide sequence ID" value="NZ_PKGO01000005.1"/>
</dbReference>
<keyword evidence="4" id="KW-0031">Aminopeptidase</keyword>
<dbReference type="Gene3D" id="3.40.50.1820">
    <property type="entry name" value="alpha/beta hydrolase"/>
    <property type="match status" value="2"/>
</dbReference>
<dbReference type="EMBL" id="PKGO01000005">
    <property type="protein sequence ID" value="PKY70300.1"/>
    <property type="molecule type" value="Genomic_DNA"/>
</dbReference>
<keyword evidence="4" id="KW-0645">Protease</keyword>
<dbReference type="InterPro" id="IPR000073">
    <property type="entry name" value="AB_hydrolase_1"/>
</dbReference>
<protein>
    <submittedName>
        <fullName evidence="4">Prolyl aminopeptidase</fullName>
    </submittedName>
</protein>
<dbReference type="AlphaFoldDB" id="A0A2I1IGP1"/>
<proteinExistence type="inferred from homology"/>
<dbReference type="Proteomes" id="UP000242755">
    <property type="component" value="Unassembled WGS sequence"/>
</dbReference>
<evidence type="ECO:0000256" key="2">
    <source>
        <dbReference type="ARBA" id="ARBA00022801"/>
    </source>
</evidence>
<gene>
    <name evidence="4" type="ORF">CYJ40_06120</name>
</gene>
<dbReference type="SUPFAM" id="SSF53474">
    <property type="entry name" value="alpha/beta-Hydrolases"/>
    <property type="match status" value="1"/>
</dbReference>
<evidence type="ECO:0000313" key="4">
    <source>
        <dbReference type="EMBL" id="PKY70300.1"/>
    </source>
</evidence>
<dbReference type="PRINTS" id="PR00793">
    <property type="entry name" value="PROAMNOPTASE"/>
</dbReference>
<name>A0A2I1IGP1_9MICO</name>
<comment type="similarity">
    <text evidence="1">Belongs to the peptidase S33 family.</text>
</comment>
<feature type="domain" description="AB hydrolase-1" evidence="3">
    <location>
        <begin position="54"/>
        <end position="210"/>
    </location>
</feature>
<reference evidence="4 5" key="1">
    <citation type="submission" date="2017-12" db="EMBL/GenBank/DDBJ databases">
        <title>Phylogenetic diversity of female urinary microbiome.</title>
        <authorList>
            <person name="Thomas-White K."/>
            <person name="Wolfe A.J."/>
        </authorList>
    </citation>
    <scope>NUCLEOTIDE SEQUENCE [LARGE SCALE GENOMIC DNA]</scope>
    <source>
        <strain evidence="4 5">UMB0426</strain>
    </source>
</reference>
<dbReference type="PANTHER" id="PTHR43248">
    <property type="entry name" value="2-SUCCINYL-6-HYDROXY-2,4-CYCLOHEXADIENE-1-CARBOXYLATE SYNTHASE"/>
    <property type="match status" value="1"/>
</dbReference>
<accession>A0A2I1IGP1</accession>
<dbReference type="InterPro" id="IPR029058">
    <property type="entry name" value="AB_hydrolase_fold"/>
</dbReference>
<dbReference type="InterPro" id="IPR002410">
    <property type="entry name" value="Peptidase_S33"/>
</dbReference>
<dbReference type="PANTHER" id="PTHR43248:SF2">
    <property type="entry name" value="PROLYL AMINOPEPTIDASE"/>
    <property type="match status" value="1"/>
</dbReference>